<dbReference type="VEuPathDB" id="FungiDB:BTJ68_08465"/>
<name>A0A3M7HRF6_HORWE</name>
<gene>
    <name evidence="2" type="ORF">D0862_01491</name>
</gene>
<dbReference type="AlphaFoldDB" id="A0A3M7HRF6"/>
<sequence>MNKAIAMLARNVRFPSVYLLLALALIGIFLYYRTAISTEVSVRLGGGKSTSTPANATLGFGGLYVVSGPGSPRRAHLEEAAAVTELELTIPEQMTWTDADVRNFRPENESESRVLTGSVKAWLSHHLVLREFLASGLETALFFEDDVDWDIRVRTQQIPLAQQAVQKLSETSPLDAEAYPWGTEADWDLLYVGHCGDYFGDIADGVGVGHNHPEQLAKTQHVKFQDQTMLPRYDLHPFTAGILEAFGIPQKTRLVHRSKWPLCTFGYALTRRTAERIITEIAPPHEQPERDISAFDVAILSGCRDGPLKCYSITPELFHHMEGESLIADAEASERKIFRPPVDAAGLEQTKYRMETSNIGCGFFDGSFYYEGDQSKLEQFREMAWMKDCPKRRRPNSPKEDGR</sequence>
<dbReference type="EMBL" id="QWIQ01000023">
    <property type="protein sequence ID" value="RMZ15869.1"/>
    <property type="molecule type" value="Genomic_DNA"/>
</dbReference>
<keyword evidence="1" id="KW-0472">Membrane</keyword>
<evidence type="ECO:0008006" key="4">
    <source>
        <dbReference type="Google" id="ProtNLM"/>
    </source>
</evidence>
<protein>
    <recommendedName>
        <fullName evidence="4">Glycosyltransferase family 25 protein</fullName>
    </recommendedName>
</protein>
<keyword evidence="1" id="KW-0812">Transmembrane</keyword>
<comment type="caution">
    <text evidence="2">The sequence shown here is derived from an EMBL/GenBank/DDBJ whole genome shotgun (WGS) entry which is preliminary data.</text>
</comment>
<organism evidence="2 3">
    <name type="scientific">Hortaea werneckii</name>
    <name type="common">Black yeast</name>
    <name type="synonym">Cladosporium werneckii</name>
    <dbReference type="NCBI Taxonomy" id="91943"/>
    <lineage>
        <taxon>Eukaryota</taxon>
        <taxon>Fungi</taxon>
        <taxon>Dikarya</taxon>
        <taxon>Ascomycota</taxon>
        <taxon>Pezizomycotina</taxon>
        <taxon>Dothideomycetes</taxon>
        <taxon>Dothideomycetidae</taxon>
        <taxon>Mycosphaerellales</taxon>
        <taxon>Teratosphaeriaceae</taxon>
        <taxon>Hortaea</taxon>
    </lineage>
</organism>
<reference evidence="2 3" key="1">
    <citation type="journal article" date="2018" name="BMC Genomics">
        <title>Genomic evidence for intraspecific hybridization in a clonal and extremely halotolerant yeast.</title>
        <authorList>
            <person name="Gostincar C."/>
            <person name="Stajich J.E."/>
            <person name="Zupancic J."/>
            <person name="Zalar P."/>
            <person name="Gunde-Cimerman N."/>
        </authorList>
    </citation>
    <scope>NUCLEOTIDE SEQUENCE [LARGE SCALE GENOMIC DNA]</scope>
    <source>
        <strain evidence="2 3">EXF-171</strain>
    </source>
</reference>
<accession>A0A3M7HRF6</accession>
<feature type="transmembrane region" description="Helical" evidence="1">
    <location>
        <begin position="12"/>
        <end position="32"/>
    </location>
</feature>
<evidence type="ECO:0000313" key="2">
    <source>
        <dbReference type="EMBL" id="RMZ15869.1"/>
    </source>
</evidence>
<keyword evidence="1" id="KW-1133">Transmembrane helix</keyword>
<evidence type="ECO:0000256" key="1">
    <source>
        <dbReference type="SAM" id="Phobius"/>
    </source>
</evidence>
<evidence type="ECO:0000313" key="3">
    <source>
        <dbReference type="Proteomes" id="UP000281468"/>
    </source>
</evidence>
<proteinExistence type="predicted"/>
<dbReference type="Proteomes" id="UP000281468">
    <property type="component" value="Unassembled WGS sequence"/>
</dbReference>